<organism evidence="4 5">
    <name type="scientific">Antarcticibacterium flavum</name>
    <dbReference type="NCBI Taxonomy" id="2058175"/>
    <lineage>
        <taxon>Bacteria</taxon>
        <taxon>Pseudomonadati</taxon>
        <taxon>Bacteroidota</taxon>
        <taxon>Flavobacteriia</taxon>
        <taxon>Flavobacteriales</taxon>
        <taxon>Flavobacteriaceae</taxon>
        <taxon>Antarcticibacterium</taxon>
    </lineage>
</organism>
<protein>
    <submittedName>
        <fullName evidence="4">Histidine kinase</fullName>
    </submittedName>
</protein>
<dbReference type="AlphaFoldDB" id="A0A5B7X0V3"/>
<dbReference type="Proteomes" id="UP000309016">
    <property type="component" value="Chromosome"/>
</dbReference>
<dbReference type="Gene3D" id="1.10.10.10">
    <property type="entry name" value="Winged helix-like DNA-binding domain superfamily/Winged helix DNA-binding domain"/>
    <property type="match status" value="1"/>
</dbReference>
<keyword evidence="2" id="KW-0812">Transmembrane</keyword>
<dbReference type="RefSeq" id="WP_139065465.1">
    <property type="nucleotide sequence ID" value="NZ_CP040812.1"/>
</dbReference>
<dbReference type="InterPro" id="IPR013783">
    <property type="entry name" value="Ig-like_fold"/>
</dbReference>
<accession>A0A5B7X0V3</accession>
<keyword evidence="1" id="KW-0175">Coiled coil</keyword>
<dbReference type="SUPFAM" id="SSF46894">
    <property type="entry name" value="C-terminal effector domain of the bipartite response regulators"/>
    <property type="match status" value="1"/>
</dbReference>
<keyword evidence="2" id="KW-0472">Membrane</keyword>
<proteinExistence type="predicted"/>
<evidence type="ECO:0000256" key="2">
    <source>
        <dbReference type="SAM" id="Phobius"/>
    </source>
</evidence>
<name>A0A5B7X0V3_9FLAO</name>
<keyword evidence="4" id="KW-0808">Transferase</keyword>
<dbReference type="GO" id="GO:0016301">
    <property type="term" value="F:kinase activity"/>
    <property type="evidence" value="ECO:0007669"/>
    <property type="project" value="UniProtKB-KW"/>
</dbReference>
<dbReference type="Gene3D" id="2.60.40.10">
    <property type="entry name" value="Immunoglobulins"/>
    <property type="match status" value="1"/>
</dbReference>
<dbReference type="Gene3D" id="2.130.10.10">
    <property type="entry name" value="YVTN repeat-like/Quinoprotein amine dehydrogenase"/>
    <property type="match status" value="2"/>
</dbReference>
<keyword evidence="4" id="KW-0418">Kinase</keyword>
<dbReference type="Pfam" id="PF00196">
    <property type="entry name" value="GerE"/>
    <property type="match status" value="1"/>
</dbReference>
<feature type="coiled-coil region" evidence="1">
    <location>
        <begin position="747"/>
        <end position="783"/>
    </location>
</feature>
<reference evidence="4 5" key="1">
    <citation type="submission" date="2019-06" db="EMBL/GenBank/DDBJ databases">
        <title>Complete genome sequence of Antarcticibacterium flavum KCTC 52984T from an Antarctic marine sediment.</title>
        <authorList>
            <person name="Lee Y.M."/>
            <person name="Shin S.C."/>
        </authorList>
    </citation>
    <scope>NUCLEOTIDE SEQUENCE [LARGE SCALE GENOMIC DNA]</scope>
    <source>
        <strain evidence="4 5">KCTC 52984</strain>
    </source>
</reference>
<dbReference type="GO" id="GO:0003677">
    <property type="term" value="F:DNA binding"/>
    <property type="evidence" value="ECO:0007669"/>
    <property type="project" value="InterPro"/>
</dbReference>
<dbReference type="InterPro" id="IPR016032">
    <property type="entry name" value="Sig_transdc_resp-reg_C-effctor"/>
</dbReference>
<feature type="domain" description="HTH luxR-type" evidence="3">
    <location>
        <begin position="853"/>
        <end position="910"/>
    </location>
</feature>
<keyword evidence="5" id="KW-1185">Reference proteome</keyword>
<feature type="transmembrane region" description="Helical" evidence="2">
    <location>
        <begin position="718"/>
        <end position="737"/>
    </location>
</feature>
<evidence type="ECO:0000313" key="5">
    <source>
        <dbReference type="Proteomes" id="UP000309016"/>
    </source>
</evidence>
<sequence length="914" mass="105251">MRNTVLTILLAGFYVFKLSSQDLIPPIQNFSSVQYGAASQNWDIAIDSLGIIYAANNEGLLSYDGMQWKLSTLESGSIIRSVYPQKDRVYTGSYQEFGYWQRDKTGAMQYTSLSPLIKERQMRNEEIWDIISFNGDIYFRSFAAIYKYDHNTIEVVQNRVSNAMLAYNGELFVAAGQLGLCRLTGEKDLQALPSQEIIGGNTIVDMLDFKGALLVGTRNALYTYRNGRFSLFEDRELINMLERYEFNHISKVSEDEFVIATVKNGIIHYNNNTRTSRIYNRNSGLQNNTVLAMALRNGKLWLGLDNGIDAISLDSPISFYTDDTGELGAVYDLAYHNSTLYLASNTGVYLFQDGELRIVEGAEGHTWNLEVLGKELYANHNTGTYRVEGNRFLPVEERTGSFEIQSMPGEFTGRYIIGSYTGISVYDPDTRDVSEIEGVTFPVKKMILETNGTIWASHPYEGVYRIGMKNGIKDRALVEKMGDTSNERFFKADVFKLNNQIGILQNNEWYKYNSFLDSLVPFPELSNFKNHRLLLEDRNGYWFTNTENNSIVFTDFKEVQINLAFQELNNRLVKGNENLIKINDSLYLVTLNDGFGKINLPELLRSKANERISDPIIMGLSDMIVNHDITRRPSIPFRQGREISFRTGLPDSDATDLFYELEGAGNMKGRVENGQVTFQNLSNGDYRIKIFSMSPQGNMSNITHFDFVILPPWYLSNLMKLGYVLLFLTLIGMIYWLNRLKLKKHRLILEQKFKKEHEERLNKLEKERLLNEINSKRKELANTTLISAKKNEVLMEIQGELSKDKEKFSNQFRLKHLMNKINNAIKSKDEWKVYETNFNELHEDFFKELLQAYPKLSNKDLKLCSYLKMNMSSKEIAPLMGISVRGVEVHRYRLRKKMGLDSKENLTNFMIRNF</sequence>
<dbReference type="InterPro" id="IPR015943">
    <property type="entry name" value="WD40/YVTN_repeat-like_dom_sf"/>
</dbReference>
<dbReference type="EMBL" id="CP040812">
    <property type="protein sequence ID" value="QCY68880.1"/>
    <property type="molecule type" value="Genomic_DNA"/>
</dbReference>
<evidence type="ECO:0000259" key="3">
    <source>
        <dbReference type="SMART" id="SM00421"/>
    </source>
</evidence>
<dbReference type="SMART" id="SM00421">
    <property type="entry name" value="HTH_LUXR"/>
    <property type="match status" value="1"/>
</dbReference>
<dbReference type="KEGG" id="afla:FHG64_05395"/>
<dbReference type="InterPro" id="IPR036388">
    <property type="entry name" value="WH-like_DNA-bd_sf"/>
</dbReference>
<keyword evidence="2" id="KW-1133">Transmembrane helix</keyword>
<dbReference type="SUPFAM" id="SSF63829">
    <property type="entry name" value="Calcium-dependent phosphotriesterase"/>
    <property type="match status" value="1"/>
</dbReference>
<dbReference type="InterPro" id="IPR000792">
    <property type="entry name" value="Tscrpt_reg_LuxR_C"/>
</dbReference>
<evidence type="ECO:0000256" key="1">
    <source>
        <dbReference type="SAM" id="Coils"/>
    </source>
</evidence>
<evidence type="ECO:0000313" key="4">
    <source>
        <dbReference type="EMBL" id="QCY68880.1"/>
    </source>
</evidence>
<gene>
    <name evidence="4" type="ORF">FHG64_05395</name>
</gene>
<dbReference type="OrthoDB" id="1090267at2"/>
<dbReference type="GO" id="GO:0006355">
    <property type="term" value="P:regulation of DNA-templated transcription"/>
    <property type="evidence" value="ECO:0007669"/>
    <property type="project" value="InterPro"/>
</dbReference>